<evidence type="ECO:0000259" key="1">
    <source>
        <dbReference type="Pfam" id="PF21311"/>
    </source>
</evidence>
<feature type="domain" description="P68 RBP/TagC-like beta-propeller" evidence="1">
    <location>
        <begin position="66"/>
        <end position="319"/>
    </location>
</feature>
<protein>
    <submittedName>
        <fullName evidence="2">Teichoic acid biosynthesis protein C</fullName>
    </submittedName>
</protein>
<dbReference type="InterPro" id="IPR006311">
    <property type="entry name" value="TAT_signal"/>
</dbReference>
<dbReference type="SUPFAM" id="SSF50956">
    <property type="entry name" value="Thermostable phytase (3-phytase)"/>
    <property type="match status" value="1"/>
</dbReference>
<proteinExistence type="predicted"/>
<evidence type="ECO:0000313" key="3">
    <source>
        <dbReference type="Proteomes" id="UP000766698"/>
    </source>
</evidence>
<evidence type="ECO:0000313" key="2">
    <source>
        <dbReference type="EMBL" id="MBB1246088.1"/>
    </source>
</evidence>
<dbReference type="InterPro" id="IPR048799">
    <property type="entry name" value="P68_RBP_TagC-like_beta-prop"/>
</dbReference>
<keyword evidence="3" id="KW-1185">Reference proteome</keyword>
<reference evidence="3" key="1">
    <citation type="journal article" date="2020" name="Syst. Appl. Microbiol.">
        <title>Streptomyces alkaliterrae sp. nov., isolated from an alkaline soil, and emended descriptions of Streptomyces alkaliphilus, Streptomyces calidiresistens and Streptomyces durbertensis.</title>
        <authorList>
            <person name="Swiecimska M."/>
            <person name="Golinska P."/>
            <person name="Nouioui I."/>
            <person name="Wypij M."/>
            <person name="Rai M."/>
            <person name="Sangal V."/>
            <person name="Goodfellow M."/>
        </authorList>
    </citation>
    <scope>NUCLEOTIDE SEQUENCE [LARGE SCALE GENOMIC DNA]</scope>
    <source>
        <strain evidence="3">DSM 104538</strain>
    </source>
</reference>
<dbReference type="Proteomes" id="UP000766698">
    <property type="component" value="Unassembled WGS sequence"/>
</dbReference>
<dbReference type="EMBL" id="WMLF01000404">
    <property type="protein sequence ID" value="MBB1246088.1"/>
    <property type="molecule type" value="Genomic_DNA"/>
</dbReference>
<gene>
    <name evidence="2" type="ORF">GL263_21395</name>
</gene>
<name>A0ABR6ELU2_9ACTN</name>
<dbReference type="Pfam" id="PF21311">
    <property type="entry name" value="Phage_RBD_prop"/>
    <property type="match status" value="1"/>
</dbReference>
<comment type="caution">
    <text evidence="2">The sequence shown here is derived from an EMBL/GenBank/DDBJ whole genome shotgun (WGS) entry which is preliminary data.</text>
</comment>
<dbReference type="PROSITE" id="PS51318">
    <property type="entry name" value="TAT"/>
    <property type="match status" value="1"/>
</dbReference>
<organism evidence="2 3">
    <name type="scientific">Streptomyces durbertensis</name>
    <dbReference type="NCBI Taxonomy" id="2448886"/>
    <lineage>
        <taxon>Bacteria</taxon>
        <taxon>Bacillati</taxon>
        <taxon>Actinomycetota</taxon>
        <taxon>Actinomycetes</taxon>
        <taxon>Kitasatosporales</taxon>
        <taxon>Streptomycetaceae</taxon>
        <taxon>Streptomyces</taxon>
    </lineage>
</organism>
<accession>A0ABR6ELU2</accession>
<sequence>MSGRAAAGGWSRRGALRLGGGAALAALGLAAGVSPASAAVPSGKRFDLTKPSYDLFRHKQLHDVTVQQSFSFDNVNRRLFVAQLRGGQDGKLGNLCITRLDFSGNRLGWMHLNGFGHGVSFAAQGVGGDTYLWTEVEANANGYGKRLARFRWSSGTTLSASSSALTKYTPVSGATEHTCAIDPVNNRLLVRYHKDGAKHLALYTMAAAQSGNFGSPLAQLRQPSIPGTMQGYTVYGPYAYFMVGNAYSADNPSPGNTYLSTVDLNSGRIVQGPTFTKAGSTLTFREPEGLAVYRTAAGEPRLFLGFASGSAGDRRSNLFYKNALI</sequence>